<name>A0A0S4TEK8_CRYHO</name>
<evidence type="ECO:0000256" key="1">
    <source>
        <dbReference type="SAM" id="Phobius"/>
    </source>
</evidence>
<dbReference type="VEuPathDB" id="CryptoDB:CHUDEA4_3910"/>
<dbReference type="Proteomes" id="UP001429100">
    <property type="component" value="Unassembled WGS sequence"/>
</dbReference>
<dbReference type="VEuPathDB" id="CryptoDB:ChTU502y2012_408g0005"/>
<dbReference type="Proteomes" id="UP000199752">
    <property type="component" value="Chromosome 4"/>
</dbReference>
<evidence type="ECO:0000313" key="3">
    <source>
        <dbReference type="EMBL" id="PPS96367.1"/>
    </source>
</evidence>
<dbReference type="VEuPathDB" id="CryptoDB:GY17_00001870"/>
<feature type="transmembrane region" description="Helical" evidence="1">
    <location>
        <begin position="7"/>
        <end position="28"/>
    </location>
</feature>
<evidence type="ECO:0000313" key="4">
    <source>
        <dbReference type="Proteomes" id="UP001429100"/>
    </source>
</evidence>
<dbReference type="AlphaFoldDB" id="A0A0S4TEK8"/>
<reference evidence="3 4" key="1">
    <citation type="submission" date="2014-11" db="EMBL/GenBank/DDBJ databases">
        <title>Comparative genomic analysis of Cryptosporidium hominis reveals occurrence of genetic recombination in virulent subtypes.</title>
        <authorList>
            <person name="Guo Y."/>
            <person name="Tang K."/>
            <person name="Frace M."/>
            <person name="Li N."/>
            <person name="Roellig D.M."/>
            <person name="Sammons S."/>
            <person name="Knipe K."/>
            <person name="Rowe L."/>
            <person name="Feng Y."/>
            <person name="Xiao L."/>
        </authorList>
    </citation>
    <scope>NUCLEOTIDE SEQUENCE [LARGE SCALE GENOMIC DNA]</scope>
    <source>
        <strain evidence="3">30976</strain>
    </source>
</reference>
<proteinExistence type="predicted"/>
<keyword evidence="4" id="KW-1185">Reference proteome</keyword>
<dbReference type="EMBL" id="JTAI01000020">
    <property type="protein sequence ID" value="PPS96367.1"/>
    <property type="molecule type" value="Genomic_DNA"/>
</dbReference>
<reference evidence="3 4" key="3">
    <citation type="submission" date="2017-10" db="EMBL/GenBank/DDBJ databases">
        <title>Consistent, comparative and evidence-based genome annotation and re-annotation for the closely-related species, Cryptosporidium parvum, C. hominis and C. tyzzeri.</title>
        <authorList>
            <person name="Baptista R.P."/>
            <person name="Li Y."/>
            <person name="Sateriale A."/>
            <person name="Striepen B."/>
            <person name="Kissinger J.C."/>
        </authorList>
    </citation>
    <scope>NUCLEOTIDE SEQUENCE [LARGE SCALE GENOMIC DNA]</scope>
    <source>
        <strain evidence="3">30976</strain>
    </source>
</reference>
<dbReference type="EMBL" id="LN877950">
    <property type="protein sequence ID" value="CUV05834.1"/>
    <property type="molecule type" value="Genomic_DNA"/>
</dbReference>
<organism evidence="2">
    <name type="scientific">Cryptosporidium hominis</name>
    <dbReference type="NCBI Taxonomy" id="237895"/>
    <lineage>
        <taxon>Eukaryota</taxon>
        <taxon>Sar</taxon>
        <taxon>Alveolata</taxon>
        <taxon>Apicomplexa</taxon>
        <taxon>Conoidasida</taxon>
        <taxon>Coccidia</taxon>
        <taxon>Eucoccidiorida</taxon>
        <taxon>Eimeriorina</taxon>
        <taxon>Cryptosporidiidae</taxon>
        <taxon>Cryptosporidium</taxon>
    </lineage>
</organism>
<keyword evidence="1" id="KW-0472">Membrane</keyword>
<reference evidence="2" key="2">
    <citation type="submission" date="2015-08" db="EMBL/GenBank/DDBJ databases">
        <authorList>
            <person name="Babu N.S."/>
            <person name="Beckwith C.J."/>
            <person name="Beseler K.G."/>
            <person name="Brison A."/>
            <person name="Carone J.V."/>
            <person name="Caskin T.P."/>
            <person name="Diamond M."/>
            <person name="Durham M.E."/>
            <person name="Foxe J.M."/>
            <person name="Go M."/>
            <person name="Henderson B.A."/>
            <person name="Jones I.B."/>
            <person name="McGettigan J.A."/>
            <person name="Micheletti S.J."/>
            <person name="Nasrallah M.E."/>
            <person name="Ortiz D."/>
            <person name="Piller C.R."/>
            <person name="Privatt S.R."/>
            <person name="Schneider S.L."/>
            <person name="Sharp S."/>
            <person name="Smith T.C."/>
            <person name="Stanton J.D."/>
            <person name="Ullery H.E."/>
            <person name="Wilson R.J."/>
            <person name="Serrano M.G."/>
            <person name="Buck G."/>
            <person name="Lee V."/>
            <person name="Wang Y."/>
            <person name="Carvalho R."/>
            <person name="Voegtly L."/>
            <person name="Shi R."/>
            <person name="Duckworth R."/>
            <person name="Johnson A."/>
            <person name="Loviza R."/>
            <person name="Walstead R."/>
            <person name="Shah Z."/>
            <person name="Kiflezghi M."/>
            <person name="Wade K."/>
            <person name="Ball S.L."/>
            <person name="Bradley K.W."/>
            <person name="Asai D.J."/>
            <person name="Bowman C.A."/>
            <person name="Russell D.A."/>
            <person name="Pope W.H."/>
            <person name="Jacobs-Sera D."/>
            <person name="Hendrix R.W."/>
            <person name="Hatfull G.F."/>
        </authorList>
    </citation>
    <scope>NUCLEOTIDE SEQUENCE [LARGE SCALE GENOMIC DNA]</scope>
</reference>
<gene>
    <name evidence="2" type="ORF">CHUDEA4_3910</name>
    <name evidence="3" type="ORF">GY17_00001870</name>
</gene>
<protein>
    <submittedName>
        <fullName evidence="2">Uncharacterized protein</fullName>
    </submittedName>
</protein>
<dbReference type="OrthoDB" id="339610at2759"/>
<dbReference type="VEuPathDB" id="CryptoDB:Chro.40448"/>
<keyword evidence="1" id="KW-1133">Transmembrane helix</keyword>
<accession>A0A0S4TEK8</accession>
<sequence length="337" mass="38112">MIDPASAFCVGVYFLGVGVVGSVLYIPISLMRAIEYYHLDGDGRKNKRNTLLDGDSFLQNFGNILNNNNGAITINGNNSRNSNSQSICDDNSSLFFERPELLLIHKKKVLRDMLNGNNYLNNLVDFDDKSDYSFGAYERFTTYQNSTLNNNNTCNIGRSKSDLGNSRKYISKYCNSIIHGHESVRDILSTTTPSDKDENDNQLEIVIDDESAIFSLEYFKQIGSKKDYENHTTNYNSMYVCSSTNSTSSIISYEVGNSNHNINFPDRRGEFINDCKIVQVSQEHYSYVNTGLKNDDRGHYLKQKRSLSVSLNDAYFNKIKESAIIEEISAVHDILAL</sequence>
<evidence type="ECO:0000313" key="2">
    <source>
        <dbReference type="EMBL" id="CUV05834.1"/>
    </source>
</evidence>
<keyword evidence="1" id="KW-0812">Transmembrane</keyword>